<proteinExistence type="predicted"/>
<protein>
    <submittedName>
        <fullName evidence="1">Uncharacterized protein</fullName>
    </submittedName>
</protein>
<comment type="caution">
    <text evidence="1">The sequence shown here is derived from an EMBL/GenBank/DDBJ whole genome shotgun (WGS) entry which is preliminary data.</text>
</comment>
<evidence type="ECO:0000313" key="2">
    <source>
        <dbReference type="Proteomes" id="UP000799764"/>
    </source>
</evidence>
<evidence type="ECO:0000313" key="1">
    <source>
        <dbReference type="EMBL" id="KAF2442637.1"/>
    </source>
</evidence>
<dbReference type="Proteomes" id="UP000799764">
    <property type="component" value="Unassembled WGS sequence"/>
</dbReference>
<organism evidence="1 2">
    <name type="scientific">Karstenula rhodostoma CBS 690.94</name>
    <dbReference type="NCBI Taxonomy" id="1392251"/>
    <lineage>
        <taxon>Eukaryota</taxon>
        <taxon>Fungi</taxon>
        <taxon>Dikarya</taxon>
        <taxon>Ascomycota</taxon>
        <taxon>Pezizomycotina</taxon>
        <taxon>Dothideomycetes</taxon>
        <taxon>Pleosporomycetidae</taxon>
        <taxon>Pleosporales</taxon>
        <taxon>Massarineae</taxon>
        <taxon>Didymosphaeriaceae</taxon>
        <taxon>Karstenula</taxon>
    </lineage>
</organism>
<dbReference type="AlphaFoldDB" id="A0A9P4PET4"/>
<name>A0A9P4PET4_9PLEO</name>
<keyword evidence="2" id="KW-1185">Reference proteome</keyword>
<dbReference type="EMBL" id="MU001503">
    <property type="protein sequence ID" value="KAF2442637.1"/>
    <property type="molecule type" value="Genomic_DNA"/>
</dbReference>
<sequence length="337" mass="39037">MTERDAPKGDSDTSHWFRLPKELRLMVYAYLAYPYRKDTILMPAAPCPCIPCRSCRGEIPDSCMCVYCMRDRVGGTIKRPPAPIPLTLITPCQYPQAILTCRTFYTEITSYMDSTKRPVDRAYTTPRAIIDITNVVNDDDVVELLEDVLNSLNTARNFRWGIDGDVYDPEDNGSWNCLLDESSMAHAHRFIKASGRHLFNVAAGAWIASHDYDYVREMRGELVPENYEQREELVQQILAVPRGPHDGLNLLFLGKEWDPVGYMDRLLSKWKITTYKSRNMIDVPIYLYRETDEPIKAIEGPRGLNDWEEGYEEYYDDEIQLQDMGQISRADWLEYWA</sequence>
<accession>A0A9P4PET4</accession>
<gene>
    <name evidence="1" type="ORF">P171DRAFT_433069</name>
</gene>
<reference evidence="1" key="1">
    <citation type="journal article" date="2020" name="Stud. Mycol.">
        <title>101 Dothideomycetes genomes: a test case for predicting lifestyles and emergence of pathogens.</title>
        <authorList>
            <person name="Haridas S."/>
            <person name="Albert R."/>
            <person name="Binder M."/>
            <person name="Bloem J."/>
            <person name="Labutti K."/>
            <person name="Salamov A."/>
            <person name="Andreopoulos B."/>
            <person name="Baker S."/>
            <person name="Barry K."/>
            <person name="Bills G."/>
            <person name="Bluhm B."/>
            <person name="Cannon C."/>
            <person name="Castanera R."/>
            <person name="Culley D."/>
            <person name="Daum C."/>
            <person name="Ezra D."/>
            <person name="Gonzalez J."/>
            <person name="Henrissat B."/>
            <person name="Kuo A."/>
            <person name="Liang C."/>
            <person name="Lipzen A."/>
            <person name="Lutzoni F."/>
            <person name="Magnuson J."/>
            <person name="Mondo S."/>
            <person name="Nolan M."/>
            <person name="Ohm R."/>
            <person name="Pangilinan J."/>
            <person name="Park H.-J."/>
            <person name="Ramirez L."/>
            <person name="Alfaro M."/>
            <person name="Sun H."/>
            <person name="Tritt A."/>
            <person name="Yoshinaga Y."/>
            <person name="Zwiers L.-H."/>
            <person name="Turgeon B."/>
            <person name="Goodwin S."/>
            <person name="Spatafora J."/>
            <person name="Crous P."/>
            <person name="Grigoriev I."/>
        </authorList>
    </citation>
    <scope>NUCLEOTIDE SEQUENCE</scope>
    <source>
        <strain evidence="1">CBS 690.94</strain>
    </source>
</reference>